<evidence type="ECO:0000256" key="6">
    <source>
        <dbReference type="ARBA" id="ARBA00022617"/>
    </source>
</evidence>
<keyword evidence="11" id="KW-0007">Acetylation</keyword>
<dbReference type="GeneTree" id="ENSGT00990000206477"/>
<evidence type="ECO:0000313" key="17">
    <source>
        <dbReference type="Ensembl" id="ENSMMSP00000024360.1"/>
    </source>
</evidence>
<evidence type="ECO:0000256" key="9">
    <source>
        <dbReference type="ARBA" id="ARBA00022843"/>
    </source>
</evidence>
<comment type="subcellular location">
    <subcellularLocation>
        <location evidence="1 16">Mitochondrion inner membrane</location>
        <topology evidence="1 16">Peripheral membrane protein</topology>
        <orientation evidence="1 16">Matrix side</orientation>
    </subcellularLocation>
</comment>
<evidence type="ECO:0000256" key="4">
    <source>
        <dbReference type="ARBA" id="ARBA00021968"/>
    </source>
</evidence>
<comment type="similarity">
    <text evidence="3 16">Belongs to the cytochrome c oxidase subunit 5A family.</text>
</comment>
<dbReference type="GO" id="GO:0046872">
    <property type="term" value="F:metal ion binding"/>
    <property type="evidence" value="ECO:0007669"/>
    <property type="project" value="UniProtKB-UniRule"/>
</dbReference>
<evidence type="ECO:0000256" key="5">
    <source>
        <dbReference type="ARBA" id="ARBA00022553"/>
    </source>
</evidence>
<reference evidence="17" key="2">
    <citation type="submission" date="2025-09" db="UniProtKB">
        <authorList>
            <consortium name="Ensembl"/>
        </authorList>
    </citation>
    <scope>IDENTIFICATION</scope>
</reference>
<keyword evidence="18" id="KW-1185">Reference proteome</keyword>
<evidence type="ECO:0000256" key="1">
    <source>
        <dbReference type="ARBA" id="ARBA00004443"/>
    </source>
</evidence>
<evidence type="ECO:0000313" key="18">
    <source>
        <dbReference type="Proteomes" id="UP000694544"/>
    </source>
</evidence>
<evidence type="ECO:0000256" key="7">
    <source>
        <dbReference type="ARBA" id="ARBA00022723"/>
    </source>
</evidence>
<keyword evidence="14 16" id="KW-0472">Membrane</keyword>
<dbReference type="AlphaFoldDB" id="A0A8C6E430"/>
<evidence type="ECO:0000256" key="12">
    <source>
        <dbReference type="ARBA" id="ARBA00023004"/>
    </source>
</evidence>
<dbReference type="Pfam" id="PF02284">
    <property type="entry name" value="COX5A"/>
    <property type="match status" value="1"/>
</dbReference>
<dbReference type="GO" id="GO:0045277">
    <property type="term" value="C:respiratory chain complex IV"/>
    <property type="evidence" value="ECO:0007669"/>
    <property type="project" value="UniProtKB-UniRule"/>
</dbReference>
<dbReference type="PANTHER" id="PTHR14200">
    <property type="entry name" value="CYTOCHROME C OXIDASE POLYPEPTIDE"/>
    <property type="match status" value="1"/>
</dbReference>
<dbReference type="SUPFAM" id="SSF48479">
    <property type="entry name" value="Cytochrome c oxidase subunit E"/>
    <property type="match status" value="1"/>
</dbReference>
<keyword evidence="13 16" id="KW-0496">Mitochondrion</keyword>
<keyword evidence="7 16" id="KW-0479">Metal-binding</keyword>
<protein>
    <recommendedName>
        <fullName evidence="4 16">Cytochrome c oxidase subunit 5A, mitochondrial</fullName>
    </recommendedName>
    <alternativeName>
        <fullName evidence="15 16">Cytochrome c oxidase polypeptide Va</fullName>
    </alternativeName>
</protein>
<evidence type="ECO:0000256" key="11">
    <source>
        <dbReference type="ARBA" id="ARBA00022990"/>
    </source>
</evidence>
<evidence type="ECO:0000256" key="10">
    <source>
        <dbReference type="ARBA" id="ARBA00022946"/>
    </source>
</evidence>
<evidence type="ECO:0000256" key="3">
    <source>
        <dbReference type="ARBA" id="ARBA00007972"/>
    </source>
</evidence>
<dbReference type="GO" id="GO:0005743">
    <property type="term" value="C:mitochondrial inner membrane"/>
    <property type="evidence" value="ECO:0007669"/>
    <property type="project" value="UniProtKB-SubCell"/>
</dbReference>
<keyword evidence="5" id="KW-0597">Phosphoprotein</keyword>
<name>A0A8C6E430_MOSMO</name>
<comment type="subunit">
    <text evidence="16">Component of the cytochrome c oxidase (complex IV, CIV), a multisubunit enzyme composed of a catalytic core of 3 subunits and several supernumerary subunits. The complex exists as a monomer or a dimer and forms supercomplexes (SCs) in the inner mitochondrial membrane with ubiquinol-cytochrome c oxidoreductase (cytochrome b-c1 complex, complex III, CIII).</text>
</comment>
<dbReference type="Proteomes" id="UP000694544">
    <property type="component" value="Unplaced"/>
</dbReference>
<evidence type="ECO:0000256" key="2">
    <source>
        <dbReference type="ARBA" id="ARBA00004673"/>
    </source>
</evidence>
<organism evidence="17 18">
    <name type="scientific">Moschus moschiferus</name>
    <name type="common">Siberian musk deer</name>
    <name type="synonym">Moschus sibiricus</name>
    <dbReference type="NCBI Taxonomy" id="68415"/>
    <lineage>
        <taxon>Eukaryota</taxon>
        <taxon>Metazoa</taxon>
        <taxon>Chordata</taxon>
        <taxon>Craniata</taxon>
        <taxon>Vertebrata</taxon>
        <taxon>Euteleostomi</taxon>
        <taxon>Mammalia</taxon>
        <taxon>Eutheria</taxon>
        <taxon>Laurasiatheria</taxon>
        <taxon>Artiodactyla</taxon>
        <taxon>Ruminantia</taxon>
        <taxon>Pecora</taxon>
        <taxon>Moschidae</taxon>
        <taxon>Moschus</taxon>
    </lineage>
</organism>
<evidence type="ECO:0000256" key="13">
    <source>
        <dbReference type="ARBA" id="ARBA00023128"/>
    </source>
</evidence>
<sequence length="172" mass="18463">MREEAVGCRPVATAAISGSSPRGLLHPALLPLSKLRKGKNILVGYDLVPELKITVAGFTVHIIEVVNSKAGPHKEIYPCVIQELRPTLNELGISNSRGTGPSQSVDLMVGLPTDLLTVLRSVLFRSIAQSCPTLCDPVDCSLPGFSVHGILQARILEWVTISFSRGSSQPRD</sequence>
<dbReference type="PANTHER" id="PTHR14200:SF16">
    <property type="entry name" value="CYTOCHROME C OXIDASE SUBUNIT 5A, MITOCHONDRIAL"/>
    <property type="match status" value="1"/>
</dbReference>
<dbReference type="Ensembl" id="ENSMMST00000026921.1">
    <property type="protein sequence ID" value="ENSMMSP00000024360.1"/>
    <property type="gene ID" value="ENSMMSG00000018330.1"/>
</dbReference>
<evidence type="ECO:0000256" key="8">
    <source>
        <dbReference type="ARBA" id="ARBA00022792"/>
    </source>
</evidence>
<keyword evidence="9" id="KW-0832">Ubl conjugation</keyword>
<evidence type="ECO:0000256" key="16">
    <source>
        <dbReference type="RuleBase" id="RU368103"/>
    </source>
</evidence>
<accession>A0A8C6E430</accession>
<keyword evidence="8 16" id="KW-0999">Mitochondrion inner membrane</keyword>
<keyword evidence="10 16" id="KW-0809">Transit peptide</keyword>
<dbReference type="InterPro" id="IPR003204">
    <property type="entry name" value="Cyt_c_oxidase_su5A/6"/>
</dbReference>
<proteinExistence type="inferred from homology"/>
<keyword evidence="6 16" id="KW-0349">Heme</keyword>
<reference evidence="17" key="1">
    <citation type="submission" date="2025-08" db="UniProtKB">
        <authorList>
            <consortium name="Ensembl"/>
        </authorList>
    </citation>
    <scope>IDENTIFICATION</scope>
</reference>
<dbReference type="UniPathway" id="UPA00705"/>
<dbReference type="InterPro" id="IPR036545">
    <property type="entry name" value="Cyt_c_oxidase_su5A/6_sf"/>
</dbReference>
<dbReference type="GO" id="GO:0006123">
    <property type="term" value="P:mitochondrial electron transport, cytochrome c to oxygen"/>
    <property type="evidence" value="ECO:0007669"/>
    <property type="project" value="UniProtKB-UniRule"/>
</dbReference>
<evidence type="ECO:0000256" key="15">
    <source>
        <dbReference type="ARBA" id="ARBA00031049"/>
    </source>
</evidence>
<evidence type="ECO:0000256" key="14">
    <source>
        <dbReference type="ARBA" id="ARBA00023136"/>
    </source>
</evidence>
<comment type="function">
    <text evidence="16">Component of the cytochrome c oxidase, the last enzyme in the mitochondrial electron transport chain which drives oxidative phosphorylation. The respiratory chain contains 3 multisubunit complexes succinate dehydrogenase (complex II, CII), ubiquinol-cytochrome c oxidoreductase (cytochrome b-c1 complex, complex III, CIII) and cytochrome c oxidase (complex IV, CIV), that cooperate to transfer electrons derived from NADH and succinate to molecular oxygen, creating an electrochemical gradient over the inner membrane that drives transmembrane transport and the ATP synthase. Cytochrome c oxidase is the component of the respiratory chain that catalyzes the reduction of oxygen to water. Electrons originating from reduced cytochrome c in the intermembrane space (IMS) are transferred via the dinuclear copper A center (CU(A)) of subunit 2 and heme A of subunit 1 to the active site in subunit 1, a binuclear center (BNC) formed by heme A3 and copper B (CU(B)). The BNC reduces molecular oxygen to 2 water molecules using 4 electrons from cytochrome c in the IMS and 4 protons from the mitochondrial matrix.</text>
</comment>
<comment type="pathway">
    <text evidence="2 16">Energy metabolism; oxidative phosphorylation.</text>
</comment>
<keyword evidence="12 16" id="KW-0408">Iron</keyword>
<dbReference type="Gene3D" id="1.25.40.40">
    <property type="entry name" value="Cytochrome c oxidase, subunit Va/VI"/>
    <property type="match status" value="1"/>
</dbReference>